<protein>
    <submittedName>
        <fullName evidence="1">Uncharacterized protein</fullName>
    </submittedName>
</protein>
<comment type="caution">
    <text evidence="1">The sequence shown here is derived from an EMBL/GenBank/DDBJ whole genome shotgun (WGS) entry which is preliminary data.</text>
</comment>
<reference evidence="1" key="1">
    <citation type="submission" date="2023-06" db="EMBL/GenBank/DDBJ databases">
        <title>Genome-scale phylogeny and comparative genomics of the fungal order Sordariales.</title>
        <authorList>
            <consortium name="Lawrence Berkeley National Laboratory"/>
            <person name="Hensen N."/>
            <person name="Bonometti L."/>
            <person name="Westerberg I."/>
            <person name="Brannstrom I.O."/>
            <person name="Guillou S."/>
            <person name="Cros-Aarteil S."/>
            <person name="Calhoun S."/>
            <person name="Haridas S."/>
            <person name="Kuo A."/>
            <person name="Mondo S."/>
            <person name="Pangilinan J."/>
            <person name="Riley R."/>
            <person name="Labutti K."/>
            <person name="Andreopoulos B."/>
            <person name="Lipzen A."/>
            <person name="Chen C."/>
            <person name="Yanf M."/>
            <person name="Daum C."/>
            <person name="Ng V."/>
            <person name="Clum A."/>
            <person name="Steindorff A."/>
            <person name="Ohm R."/>
            <person name="Martin F."/>
            <person name="Silar P."/>
            <person name="Natvig D."/>
            <person name="Lalanne C."/>
            <person name="Gautier V."/>
            <person name="Ament-Velasquez S.L."/>
            <person name="Kruys A."/>
            <person name="Hutchinson M.I."/>
            <person name="Powell A.J."/>
            <person name="Barry K."/>
            <person name="Miller A.N."/>
            <person name="Grigoriev I.V."/>
            <person name="Debuchy R."/>
            <person name="Gladieux P."/>
            <person name="Thoren M.H."/>
            <person name="Johannesson H."/>
        </authorList>
    </citation>
    <scope>NUCLEOTIDE SEQUENCE</scope>
    <source>
        <strain evidence="1">CBS 307.81</strain>
    </source>
</reference>
<keyword evidence="2" id="KW-1185">Reference proteome</keyword>
<dbReference type="AlphaFoldDB" id="A0AA39ZCZ9"/>
<organism evidence="1 2">
    <name type="scientific">Cercophora samala</name>
    <dbReference type="NCBI Taxonomy" id="330535"/>
    <lineage>
        <taxon>Eukaryota</taxon>
        <taxon>Fungi</taxon>
        <taxon>Dikarya</taxon>
        <taxon>Ascomycota</taxon>
        <taxon>Pezizomycotina</taxon>
        <taxon>Sordariomycetes</taxon>
        <taxon>Sordariomycetidae</taxon>
        <taxon>Sordariales</taxon>
        <taxon>Lasiosphaeriaceae</taxon>
        <taxon>Cercophora</taxon>
    </lineage>
</organism>
<dbReference type="EMBL" id="JAULSY010000053">
    <property type="protein sequence ID" value="KAK0668646.1"/>
    <property type="molecule type" value="Genomic_DNA"/>
</dbReference>
<gene>
    <name evidence="1" type="ORF">QBC41DRAFT_303218</name>
</gene>
<evidence type="ECO:0000313" key="1">
    <source>
        <dbReference type="EMBL" id="KAK0668646.1"/>
    </source>
</evidence>
<name>A0AA39ZCZ9_9PEZI</name>
<dbReference type="Proteomes" id="UP001174997">
    <property type="component" value="Unassembled WGS sequence"/>
</dbReference>
<evidence type="ECO:0000313" key="2">
    <source>
        <dbReference type="Proteomes" id="UP001174997"/>
    </source>
</evidence>
<proteinExistence type="predicted"/>
<accession>A0AA39ZCZ9</accession>
<sequence length="445" mass="50497">MDFHKSQSWDRTGVHHVAIEERHPPLIYPKHAEITVYRSETGPDGKPALPKNVEMDGIDTDASSPVPMSEVPKLVAAFIHESVYSPVRLANELGWEPTPRGYSPPESFALDGTSPLDALCLPTHTDQKPIFGWVDAFEDLMRVNSGLELSDLDTKHAKVHHLWRLFLVLKPSMEPHPRLRHVRNMTFHMNMCANNSWYLWFPSLAPGLMIKKSTPVTLEEWVTARKREKETMESLDELTERRKGLKKLLSMDLDNIAKAHGARGLRPATSDLLALLAADKDGSSFSRATTLALSLMHYQLHKQNLFEPEASFQAQTEAEKPNSVEAHHAMLSLITLYTRHPMGAGRDVQLLRDQGRILKSEAAEMRFQGGEGSYTDWQIRDFLGTVHRHTSISLNDANPHRPAFNYLCEQFSTKKMTLKEGEARYARRLQETVPEAMDIIQRLCK</sequence>